<evidence type="ECO:0000256" key="2">
    <source>
        <dbReference type="ARBA" id="ARBA00022527"/>
    </source>
</evidence>
<feature type="region of interest" description="Disordered" evidence="9">
    <location>
        <begin position="27"/>
        <end position="100"/>
    </location>
</feature>
<evidence type="ECO:0000256" key="6">
    <source>
        <dbReference type="ARBA" id="ARBA00022840"/>
    </source>
</evidence>
<dbReference type="Pfam" id="PF16918">
    <property type="entry name" value="PknG_TPR"/>
    <property type="match status" value="1"/>
</dbReference>
<protein>
    <recommendedName>
        <fullName evidence="1">non-specific serine/threonine protein kinase</fullName>
        <ecNumber evidence="1">2.7.11.1</ecNumber>
    </recommendedName>
</protein>
<feature type="region of interest" description="Disordered" evidence="9">
    <location>
        <begin position="209"/>
        <end position="228"/>
    </location>
</feature>
<evidence type="ECO:0000256" key="9">
    <source>
        <dbReference type="SAM" id="MobiDB-lite"/>
    </source>
</evidence>
<dbReference type="PANTHER" id="PTHR24363">
    <property type="entry name" value="SERINE/THREONINE PROTEIN KINASE"/>
    <property type="match status" value="1"/>
</dbReference>
<comment type="catalytic activity">
    <reaction evidence="8">
        <text>L-seryl-[protein] + ATP = O-phospho-L-seryl-[protein] + ADP + H(+)</text>
        <dbReference type="Rhea" id="RHEA:17989"/>
        <dbReference type="Rhea" id="RHEA-COMP:9863"/>
        <dbReference type="Rhea" id="RHEA-COMP:11604"/>
        <dbReference type="ChEBI" id="CHEBI:15378"/>
        <dbReference type="ChEBI" id="CHEBI:29999"/>
        <dbReference type="ChEBI" id="CHEBI:30616"/>
        <dbReference type="ChEBI" id="CHEBI:83421"/>
        <dbReference type="ChEBI" id="CHEBI:456216"/>
        <dbReference type="EC" id="2.7.11.1"/>
    </reaction>
</comment>
<dbReference type="PANTHER" id="PTHR24363:SF0">
    <property type="entry name" value="SERINE_THREONINE KINASE LIKE DOMAIN CONTAINING 1"/>
    <property type="match status" value="1"/>
</dbReference>
<keyword evidence="2" id="KW-0723">Serine/threonine-protein kinase</keyword>
<keyword evidence="6" id="KW-0067">ATP-binding</keyword>
<dbReference type="InterPro" id="IPR011009">
    <property type="entry name" value="Kinase-like_dom_sf"/>
</dbReference>
<dbReference type="CDD" id="cd14014">
    <property type="entry name" value="STKc_PknB_like"/>
    <property type="match status" value="1"/>
</dbReference>
<dbReference type="GO" id="GO:0005524">
    <property type="term" value="F:ATP binding"/>
    <property type="evidence" value="ECO:0007669"/>
    <property type="project" value="UniProtKB-KW"/>
</dbReference>
<dbReference type="EC" id="2.7.11.1" evidence="1"/>
<feature type="compositionally biased region" description="Pro residues" evidence="9">
    <location>
        <begin position="46"/>
        <end position="64"/>
    </location>
</feature>
<dbReference type="SUPFAM" id="SSF56112">
    <property type="entry name" value="Protein kinase-like (PK-like)"/>
    <property type="match status" value="1"/>
</dbReference>
<proteinExistence type="predicted"/>
<dbReference type="FunFam" id="1.10.510.10:FF:000306">
    <property type="entry name" value="Serine/threonine protein kinase"/>
    <property type="match status" value="1"/>
</dbReference>
<dbReference type="PROSITE" id="PS50011">
    <property type="entry name" value="PROTEIN_KINASE_DOM"/>
    <property type="match status" value="1"/>
</dbReference>
<gene>
    <name evidence="11" type="ORF">IAA98_07465</name>
</gene>
<dbReference type="Gene3D" id="1.10.510.10">
    <property type="entry name" value="Transferase(Phosphotransferase) domain 1"/>
    <property type="match status" value="1"/>
</dbReference>
<evidence type="ECO:0000259" key="10">
    <source>
        <dbReference type="PROSITE" id="PS50011"/>
    </source>
</evidence>
<accession>A0A9D1KM82</accession>
<dbReference type="Gene3D" id="1.25.40.10">
    <property type="entry name" value="Tetratricopeptide repeat domain"/>
    <property type="match status" value="1"/>
</dbReference>
<evidence type="ECO:0000256" key="3">
    <source>
        <dbReference type="ARBA" id="ARBA00022679"/>
    </source>
</evidence>
<evidence type="ECO:0000313" key="12">
    <source>
        <dbReference type="Proteomes" id="UP000886842"/>
    </source>
</evidence>
<comment type="caution">
    <text evidence="11">The sequence shown here is derived from an EMBL/GenBank/DDBJ whole genome shotgun (WGS) entry which is preliminary data.</text>
</comment>
<evidence type="ECO:0000256" key="4">
    <source>
        <dbReference type="ARBA" id="ARBA00022741"/>
    </source>
</evidence>
<evidence type="ECO:0000313" key="11">
    <source>
        <dbReference type="EMBL" id="HIT75405.1"/>
    </source>
</evidence>
<keyword evidence="3" id="KW-0808">Transferase</keyword>
<dbReference type="Proteomes" id="UP000886842">
    <property type="component" value="Unassembled WGS sequence"/>
</dbReference>
<dbReference type="Pfam" id="PF00069">
    <property type="entry name" value="Pkinase"/>
    <property type="match status" value="1"/>
</dbReference>
<evidence type="ECO:0000256" key="7">
    <source>
        <dbReference type="ARBA" id="ARBA00047899"/>
    </source>
</evidence>
<keyword evidence="5 11" id="KW-0418">Kinase</keyword>
<dbReference type="InterPro" id="IPR000719">
    <property type="entry name" value="Prot_kinase_dom"/>
</dbReference>
<dbReference type="SUPFAM" id="SSF48452">
    <property type="entry name" value="TPR-like"/>
    <property type="match status" value="1"/>
</dbReference>
<dbReference type="Pfam" id="PF16919">
    <property type="entry name" value="PknG_rubred"/>
    <property type="match status" value="1"/>
</dbReference>
<feature type="compositionally biased region" description="Low complexity" evidence="9">
    <location>
        <begin position="31"/>
        <end position="45"/>
    </location>
</feature>
<name>A0A9D1KM82_9ACTN</name>
<sequence length="837" mass="89106">MNGCGTPGCTGSIVDGYCDVCGSPGTGGTSSPGMVAQAQAAAPSTATPPPPPPGPGASVPPPGPRTAGSPASAIPLGAGPAGRLATPPPRPATSAGGQAIANGTPCSQPGCPGRIQTGYCDYCGAPAGSTAYTTPADDSADLSTRTRGSMTLQSMALGSRRAHGDGTSATRRESSMSRRVRTARLGVGLTTVPPAPQVDPAKALMSDPVVPEDKRNCPSCGAEVGRSRDGVPGRTEGFCPHCRNRYSFDPKLVPGELVAGQYEVAGCLAHGGLGWIYLARDKNVSDRWVVLKGLLNAGDADAMAAAIAEQQFLAQVEHPLIVEIYNFVTHDGAGYTVMEYVGGTSLKQLLKDRMEANSGLYDPLPVDQALAYVLEVLPAFQYLHDLGLLYCDFKPDNLIQVGDAVKLIDLGGVRRIDDHESAIYGTIGYQAPEVATLGPSIASDIYTLGRTLVVLVAEFRGYQSRWVDKLPGPDVLPVFAQYDSLYRLLMKCCAPDPADRFTSADELRLQLLGVLREVVASQTDGTSLTSASSVLFETPAITSSMLAWDQLPDLRADSTDPQFAWLANVSVEDPTERMEALDRAPARSPEVQLARARTALELERPDLVEHITNDMLAEDPWEWQAVWMTGLAALQHQDWVRAQLAFNAVYGQVPGELAPKLALAVACERGEEPDVAENLYGICASTDANYVAPAAFGMARIRKAKGDVDGAVEALDLVPTTSRAYAEARRLRAQVIMTRPNKGLETLAEALDTVAQVRLDNTERLRLTASVLEQALATVRKGGDKPKVSIGGHPATERGLRDGLEKTYRSLSRATRKGEDRVALVDKANEIRRWTLR</sequence>
<feature type="domain" description="Protein kinase" evidence="10">
    <location>
        <begin position="262"/>
        <end position="512"/>
    </location>
</feature>
<dbReference type="InterPro" id="IPR031636">
    <property type="entry name" value="PknG_TPR"/>
</dbReference>
<comment type="catalytic activity">
    <reaction evidence="7">
        <text>L-threonyl-[protein] + ATP = O-phospho-L-threonyl-[protein] + ADP + H(+)</text>
        <dbReference type="Rhea" id="RHEA:46608"/>
        <dbReference type="Rhea" id="RHEA-COMP:11060"/>
        <dbReference type="Rhea" id="RHEA-COMP:11605"/>
        <dbReference type="ChEBI" id="CHEBI:15378"/>
        <dbReference type="ChEBI" id="CHEBI:30013"/>
        <dbReference type="ChEBI" id="CHEBI:30616"/>
        <dbReference type="ChEBI" id="CHEBI:61977"/>
        <dbReference type="ChEBI" id="CHEBI:456216"/>
        <dbReference type="EC" id="2.7.11.1"/>
    </reaction>
</comment>
<reference evidence="11" key="2">
    <citation type="journal article" date="2021" name="PeerJ">
        <title>Extensive microbial diversity within the chicken gut microbiome revealed by metagenomics and culture.</title>
        <authorList>
            <person name="Gilroy R."/>
            <person name="Ravi A."/>
            <person name="Getino M."/>
            <person name="Pursley I."/>
            <person name="Horton D.L."/>
            <person name="Alikhan N.F."/>
            <person name="Baker D."/>
            <person name="Gharbi K."/>
            <person name="Hall N."/>
            <person name="Watson M."/>
            <person name="Adriaenssens E.M."/>
            <person name="Foster-Nyarko E."/>
            <person name="Jarju S."/>
            <person name="Secka A."/>
            <person name="Antonio M."/>
            <person name="Oren A."/>
            <person name="Chaudhuri R.R."/>
            <person name="La Ragione R."/>
            <person name="Hildebrand F."/>
            <person name="Pallen M.J."/>
        </authorList>
    </citation>
    <scope>NUCLEOTIDE SEQUENCE</scope>
    <source>
        <strain evidence="11">ChiGjej1B1-24693</strain>
    </source>
</reference>
<dbReference type="AlphaFoldDB" id="A0A9D1KM82"/>
<dbReference type="InterPro" id="IPR031634">
    <property type="entry name" value="PknG_rubred"/>
</dbReference>
<reference evidence="11" key="1">
    <citation type="submission" date="2020-10" db="EMBL/GenBank/DDBJ databases">
        <authorList>
            <person name="Gilroy R."/>
        </authorList>
    </citation>
    <scope>NUCLEOTIDE SEQUENCE</scope>
    <source>
        <strain evidence="11">ChiGjej1B1-24693</strain>
    </source>
</reference>
<dbReference type="InterPro" id="IPR011990">
    <property type="entry name" value="TPR-like_helical_dom_sf"/>
</dbReference>
<evidence type="ECO:0000256" key="8">
    <source>
        <dbReference type="ARBA" id="ARBA00048679"/>
    </source>
</evidence>
<organism evidence="11 12">
    <name type="scientific">Candidatus Avipropionibacterium avicola</name>
    <dbReference type="NCBI Taxonomy" id="2840701"/>
    <lineage>
        <taxon>Bacteria</taxon>
        <taxon>Bacillati</taxon>
        <taxon>Actinomycetota</taxon>
        <taxon>Actinomycetes</taxon>
        <taxon>Propionibacteriales</taxon>
        <taxon>Propionibacteriaceae</taxon>
        <taxon>Propionibacteriaceae incertae sedis</taxon>
        <taxon>Candidatus Avipropionibacterium</taxon>
    </lineage>
</organism>
<evidence type="ECO:0000256" key="5">
    <source>
        <dbReference type="ARBA" id="ARBA00022777"/>
    </source>
</evidence>
<keyword evidence="4" id="KW-0547">Nucleotide-binding</keyword>
<dbReference type="Gene3D" id="3.30.200.20">
    <property type="entry name" value="Phosphorylase Kinase, domain 1"/>
    <property type="match status" value="1"/>
</dbReference>
<dbReference type="EMBL" id="DVLP01000224">
    <property type="protein sequence ID" value="HIT75405.1"/>
    <property type="molecule type" value="Genomic_DNA"/>
</dbReference>
<evidence type="ECO:0000256" key="1">
    <source>
        <dbReference type="ARBA" id="ARBA00012513"/>
    </source>
</evidence>
<dbReference type="GO" id="GO:0004674">
    <property type="term" value="F:protein serine/threonine kinase activity"/>
    <property type="evidence" value="ECO:0007669"/>
    <property type="project" value="UniProtKB-KW"/>
</dbReference>
<feature type="region of interest" description="Disordered" evidence="9">
    <location>
        <begin position="156"/>
        <end position="179"/>
    </location>
</feature>